<feature type="compositionally biased region" description="Polar residues" evidence="1">
    <location>
        <begin position="1"/>
        <end position="22"/>
    </location>
</feature>
<comment type="caution">
    <text evidence="2">The sequence shown here is derived from an EMBL/GenBank/DDBJ whole genome shotgun (WGS) entry which is preliminary data.</text>
</comment>
<organism evidence="2 3">
    <name type="scientific">Puccinia coronata f. sp. avenae</name>
    <dbReference type="NCBI Taxonomy" id="200324"/>
    <lineage>
        <taxon>Eukaryota</taxon>
        <taxon>Fungi</taxon>
        <taxon>Dikarya</taxon>
        <taxon>Basidiomycota</taxon>
        <taxon>Pucciniomycotina</taxon>
        <taxon>Pucciniomycetes</taxon>
        <taxon>Pucciniales</taxon>
        <taxon>Pucciniaceae</taxon>
        <taxon>Puccinia</taxon>
    </lineage>
</organism>
<dbReference type="PANTHER" id="PTHR33324">
    <property type="entry name" value="EXPRESSED PROTEIN"/>
    <property type="match status" value="1"/>
</dbReference>
<evidence type="ECO:0000313" key="3">
    <source>
        <dbReference type="Proteomes" id="UP000235392"/>
    </source>
</evidence>
<dbReference type="AlphaFoldDB" id="A0A2N5SDM5"/>
<feature type="compositionally biased region" description="Basic and acidic residues" evidence="1">
    <location>
        <begin position="216"/>
        <end position="232"/>
    </location>
</feature>
<gene>
    <name evidence="2" type="ORF">PCASD_19833</name>
</gene>
<proteinExistence type="predicted"/>
<dbReference type="EMBL" id="PGCI01000930">
    <property type="protein sequence ID" value="PLW11265.1"/>
    <property type="molecule type" value="Genomic_DNA"/>
</dbReference>
<feature type="compositionally biased region" description="Basic and acidic residues" evidence="1">
    <location>
        <begin position="295"/>
        <end position="310"/>
    </location>
</feature>
<feature type="region of interest" description="Disordered" evidence="1">
    <location>
        <begin position="1"/>
        <end position="29"/>
    </location>
</feature>
<dbReference type="Proteomes" id="UP000235392">
    <property type="component" value="Unassembled WGS sequence"/>
</dbReference>
<reference evidence="2 3" key="1">
    <citation type="submission" date="2017-11" db="EMBL/GenBank/DDBJ databases">
        <title>De novo assembly and phasing of dikaryotic genomes from two isolates of Puccinia coronata f. sp. avenae, the causal agent of oat crown rust.</title>
        <authorList>
            <person name="Miller M.E."/>
            <person name="Zhang Y."/>
            <person name="Omidvar V."/>
            <person name="Sperschneider J."/>
            <person name="Schwessinger B."/>
            <person name="Raley C."/>
            <person name="Palmer J.M."/>
            <person name="Garnica D."/>
            <person name="Upadhyaya N."/>
            <person name="Rathjen J."/>
            <person name="Taylor J.M."/>
            <person name="Park R.F."/>
            <person name="Dodds P.N."/>
            <person name="Hirsch C.D."/>
            <person name="Kianian S.F."/>
            <person name="Figueroa M."/>
        </authorList>
    </citation>
    <scope>NUCLEOTIDE SEQUENCE [LARGE SCALE GENOMIC DNA]</scope>
    <source>
        <strain evidence="2">12SD80</strain>
    </source>
</reference>
<feature type="region of interest" description="Disordered" evidence="1">
    <location>
        <begin position="213"/>
        <end position="232"/>
    </location>
</feature>
<feature type="region of interest" description="Disordered" evidence="1">
    <location>
        <begin position="280"/>
        <end position="310"/>
    </location>
</feature>
<dbReference type="PANTHER" id="PTHR33324:SF2">
    <property type="entry name" value="MYB_SANT-LIKE DNA-BINDING DOMAIN-CONTAINING PROTEIN"/>
    <property type="match status" value="1"/>
</dbReference>
<accession>A0A2N5SDM5</accession>
<evidence type="ECO:0000256" key="1">
    <source>
        <dbReference type="SAM" id="MobiDB-lite"/>
    </source>
</evidence>
<evidence type="ECO:0000313" key="2">
    <source>
        <dbReference type="EMBL" id="PLW11265.1"/>
    </source>
</evidence>
<protein>
    <submittedName>
        <fullName evidence="2">Uncharacterized protein</fullName>
    </submittedName>
</protein>
<feature type="compositionally biased region" description="Polar residues" evidence="1">
    <location>
        <begin position="121"/>
        <end position="171"/>
    </location>
</feature>
<sequence>MPPKRTQSQRATPATQSKQNKAPVSWDKDGKAGYGSIKLALANKILTLMAQAGITHQDNKGIQTKIQELQTSYSKGSDFLRNAGSGLQDKDIDNGTTTLNAALTKICRYWDELHPIMALHNVSNPPETQESTKSGVPNLQKSRADNNASKETPPQSKKPNVNDNNDTSTCAGTPASGPGAARPTSKKRNASKKDNDQLDLELVMAKNVIYRNKALKSRESRDKLKMDAEKSSIKENKNVSKITVACKKQKLKIKEQKLQELKDLGHTPEKIKFVFDDQFSKGKRSHQGVATKITTNKEDDRKTTDEEDNK</sequence>
<name>A0A2N5SDM5_9BASI</name>
<feature type="region of interest" description="Disordered" evidence="1">
    <location>
        <begin position="121"/>
        <end position="198"/>
    </location>
</feature>